<sequence length="464" mass="50903">MKTFPWQQADISAINARNPDGTWVHTDGVIICSRQNGKSLTVVLVVLFRIFVLGQSVLFTAQEWATAKELWEHTWKIVRGRRFLLKLVTSHTCSQGRGTIFLSNGGKVVFTTRSQDAGRGLTKIDLIIYDEAYNLTDGEIAATAFLVQAAEDPQALYTSSAVHKDFPQHQNGHVLSSMRQQALEEWDPEEPIFLAEYAARPGLDPELESTWREGNPSFGVISTPKKMRAIMKRMNTESGRVNFGVEALGWGSWFDESGEDDFTPVVSDEKLNQAMTGEEVPLEYAVISFDVTPDRSKAAVAIAGKSGGLVHGAVGYFDEYNRSSLLEVVKEVISGADPVAILVDPKSPAEALIHDLEQAGFDVHKMTFPQVKSACAAFLDGVDEGTHSISESQAVRDGIGCAELREDKDGGVAWARRSGDICQLVALSNAMWGVAVFAPLKANYKNPSAVSMRRVKAKRENFAF</sequence>
<proteinExistence type="predicted"/>
<dbReference type="RefSeq" id="WP_029974417.1">
    <property type="nucleotide sequence ID" value="NZ_CP011913.1"/>
</dbReference>
<name>A0ABM5U239_CORUL</name>
<accession>A0ABM5U239</accession>
<protein>
    <recommendedName>
        <fullName evidence="3">Terminase large subunit</fullName>
    </recommendedName>
</protein>
<dbReference type="Gene3D" id="3.40.50.300">
    <property type="entry name" value="P-loop containing nucleotide triphosphate hydrolases"/>
    <property type="match status" value="1"/>
</dbReference>
<gene>
    <name evidence="1" type="ORF">CulFRC58_1677</name>
</gene>
<dbReference type="Proteomes" id="UP000036185">
    <property type="component" value="Chromosome"/>
</dbReference>
<keyword evidence="2" id="KW-1185">Reference proteome</keyword>
<organism evidence="1 2">
    <name type="scientific">Corynebacterium ulcerans FRC58</name>
    <dbReference type="NCBI Taxonomy" id="1408268"/>
    <lineage>
        <taxon>Bacteria</taxon>
        <taxon>Bacillati</taxon>
        <taxon>Actinomycetota</taxon>
        <taxon>Actinomycetes</taxon>
        <taxon>Mycobacteriales</taxon>
        <taxon>Corynebacteriaceae</taxon>
        <taxon>Corynebacterium</taxon>
    </lineage>
</organism>
<dbReference type="EMBL" id="CP011913">
    <property type="protein sequence ID" value="AKN77531.1"/>
    <property type="molecule type" value="Genomic_DNA"/>
</dbReference>
<evidence type="ECO:0000313" key="1">
    <source>
        <dbReference type="EMBL" id="AKN77531.1"/>
    </source>
</evidence>
<reference evidence="1 2" key="1">
    <citation type="journal article" date="2014" name="Int. J. Syst. Evol. Microbiol.">
        <title>Draft Genome Sequence of Corynebacterium ulcerans FRC58, Isolated from the Bronchitic Aspiration of a Patient in France.</title>
        <authorList>
            <person name="Silva Ado S."/>
            <person name="Barauna R.A."/>
            <person name="de Sa P.C."/>
            <person name="das Gracas D.A."/>
            <person name="Carneiro A.R."/>
            <person name="Thouvenin M."/>
            <person name="Azevedo V."/>
            <person name="Badell E."/>
            <person name="Guiso N."/>
            <person name="da Silva A.L."/>
            <person name="Ramos R.T."/>
        </authorList>
    </citation>
    <scope>NUCLEOTIDE SEQUENCE [LARGE SCALE GENOMIC DNA]</scope>
    <source>
        <strain evidence="1 2">FRC58</strain>
    </source>
</reference>
<dbReference type="InterPro" id="IPR027417">
    <property type="entry name" value="P-loop_NTPase"/>
</dbReference>
<evidence type="ECO:0000313" key="2">
    <source>
        <dbReference type="Proteomes" id="UP000036185"/>
    </source>
</evidence>
<evidence type="ECO:0008006" key="3">
    <source>
        <dbReference type="Google" id="ProtNLM"/>
    </source>
</evidence>